<feature type="domain" description="N-acetyltransferase" evidence="1">
    <location>
        <begin position="131"/>
        <end position="221"/>
    </location>
</feature>
<sequence>MNELTSFAEVEAINIIDKVLVPAFLNYDAFNFIVNGLDANGRLFEEAPDIEANRSFLCWMFNKYLASMTSVGGKVYCLKDSDDGVALAASIVLPAGVNVPLTTMIWHGLWQLPFYFGVRALVRTIKLLDEIEELENKIKGQLGVMHLEDYLAVEPSVQGKGLGSKLLKAVLEKYNDQPLFLNTYSEGAQRLYLRLGFVELGYVRSMTGTDLHFLVYGLSEKKLKCWLLPEGWKKDN</sequence>
<name>A0A9W7BRV6_9STRA</name>
<dbReference type="InterPro" id="IPR016181">
    <property type="entry name" value="Acyl_CoA_acyltransferase"/>
</dbReference>
<dbReference type="Pfam" id="PF13508">
    <property type="entry name" value="Acetyltransf_7"/>
    <property type="match status" value="1"/>
</dbReference>
<dbReference type="AlphaFoldDB" id="A0A9W7BRV6"/>
<evidence type="ECO:0000259" key="1">
    <source>
        <dbReference type="PROSITE" id="PS51186"/>
    </source>
</evidence>
<protein>
    <recommendedName>
        <fullName evidence="1">N-acetyltransferase domain-containing protein</fullName>
    </recommendedName>
</protein>
<dbReference type="GO" id="GO:0016747">
    <property type="term" value="F:acyltransferase activity, transferring groups other than amino-acyl groups"/>
    <property type="evidence" value="ECO:0007669"/>
    <property type="project" value="InterPro"/>
</dbReference>
<accession>A0A9W7BRV6</accession>
<dbReference type="EMBL" id="BRXY01000397">
    <property type="protein sequence ID" value="GMH92379.1"/>
    <property type="molecule type" value="Genomic_DNA"/>
</dbReference>
<dbReference type="OrthoDB" id="71043at2759"/>
<dbReference type="CDD" id="cd04301">
    <property type="entry name" value="NAT_SF"/>
    <property type="match status" value="1"/>
</dbReference>
<dbReference type="Proteomes" id="UP001165085">
    <property type="component" value="Unassembled WGS sequence"/>
</dbReference>
<dbReference type="SUPFAM" id="SSF55729">
    <property type="entry name" value="Acyl-CoA N-acyltransferases (Nat)"/>
    <property type="match status" value="1"/>
</dbReference>
<comment type="caution">
    <text evidence="2">The sequence shown here is derived from an EMBL/GenBank/DDBJ whole genome shotgun (WGS) entry which is preliminary data.</text>
</comment>
<evidence type="ECO:0000313" key="3">
    <source>
        <dbReference type="Proteomes" id="UP001165085"/>
    </source>
</evidence>
<keyword evidence="3" id="KW-1185">Reference proteome</keyword>
<evidence type="ECO:0000313" key="2">
    <source>
        <dbReference type="EMBL" id="GMH92379.1"/>
    </source>
</evidence>
<dbReference type="InterPro" id="IPR000182">
    <property type="entry name" value="GNAT_dom"/>
</dbReference>
<dbReference type="PROSITE" id="PS51186">
    <property type="entry name" value="GNAT"/>
    <property type="match status" value="1"/>
</dbReference>
<proteinExistence type="predicted"/>
<reference evidence="3" key="1">
    <citation type="journal article" date="2023" name="Commun. Biol.">
        <title>Genome analysis of Parmales, the sister group of diatoms, reveals the evolutionary specialization of diatoms from phago-mixotrophs to photoautotrophs.</title>
        <authorList>
            <person name="Ban H."/>
            <person name="Sato S."/>
            <person name="Yoshikawa S."/>
            <person name="Yamada K."/>
            <person name="Nakamura Y."/>
            <person name="Ichinomiya M."/>
            <person name="Sato N."/>
            <person name="Blanc-Mathieu R."/>
            <person name="Endo H."/>
            <person name="Kuwata A."/>
            <person name="Ogata H."/>
        </authorList>
    </citation>
    <scope>NUCLEOTIDE SEQUENCE [LARGE SCALE GENOMIC DNA]</scope>
    <source>
        <strain evidence="3">NIES 3701</strain>
    </source>
</reference>
<dbReference type="Gene3D" id="3.40.630.30">
    <property type="match status" value="1"/>
</dbReference>
<organism evidence="2 3">
    <name type="scientific">Triparma strigata</name>
    <dbReference type="NCBI Taxonomy" id="1606541"/>
    <lineage>
        <taxon>Eukaryota</taxon>
        <taxon>Sar</taxon>
        <taxon>Stramenopiles</taxon>
        <taxon>Ochrophyta</taxon>
        <taxon>Bolidophyceae</taxon>
        <taxon>Parmales</taxon>
        <taxon>Triparmaceae</taxon>
        <taxon>Triparma</taxon>
    </lineage>
</organism>
<gene>
    <name evidence="2" type="ORF">TrST_g2907</name>
</gene>